<evidence type="ECO:0000256" key="3">
    <source>
        <dbReference type="ARBA" id="ARBA00022448"/>
    </source>
</evidence>
<evidence type="ECO:0000256" key="2">
    <source>
        <dbReference type="ARBA" id="ARBA00007069"/>
    </source>
</evidence>
<dbReference type="STRING" id="1514105.AOC36_09415"/>
<comment type="similarity">
    <text evidence="2">Belongs to the binding-protein-dependent transport system permease family. CysTW subfamily.</text>
</comment>
<dbReference type="KEGG" id="erl:AOC36_09415"/>
<feature type="transmembrane region" description="Helical" evidence="8">
    <location>
        <begin position="7"/>
        <end position="31"/>
    </location>
</feature>
<feature type="transmembrane region" description="Helical" evidence="8">
    <location>
        <begin position="96"/>
        <end position="117"/>
    </location>
</feature>
<evidence type="ECO:0000313" key="10">
    <source>
        <dbReference type="EMBL" id="AMC94192.1"/>
    </source>
</evidence>
<feature type="transmembrane region" description="Helical" evidence="8">
    <location>
        <begin position="145"/>
        <end position="167"/>
    </location>
</feature>
<keyword evidence="11" id="KW-1185">Reference proteome</keyword>
<dbReference type="PROSITE" id="PS50928">
    <property type="entry name" value="ABC_TM1"/>
    <property type="match status" value="1"/>
</dbReference>
<evidence type="ECO:0000259" key="9">
    <source>
        <dbReference type="PROSITE" id="PS50928"/>
    </source>
</evidence>
<accession>A0A0X8H186</accession>
<dbReference type="PANTHER" id="PTHR42929">
    <property type="entry name" value="INNER MEMBRANE ABC TRANSPORTER PERMEASE PROTEIN YDCU-RELATED-RELATED"/>
    <property type="match status" value="1"/>
</dbReference>
<dbReference type="RefSeq" id="WP_067633637.1">
    <property type="nucleotide sequence ID" value="NZ_CP013213.1"/>
</dbReference>
<organism evidence="10 11">
    <name type="scientific">Erysipelothrix larvae</name>
    <dbReference type="NCBI Taxonomy" id="1514105"/>
    <lineage>
        <taxon>Bacteria</taxon>
        <taxon>Bacillati</taxon>
        <taxon>Bacillota</taxon>
        <taxon>Erysipelotrichia</taxon>
        <taxon>Erysipelotrichales</taxon>
        <taxon>Erysipelotrichaceae</taxon>
        <taxon>Erysipelothrix</taxon>
    </lineage>
</organism>
<feature type="transmembrane region" description="Helical" evidence="8">
    <location>
        <begin position="60"/>
        <end position="84"/>
    </location>
</feature>
<keyword evidence="4" id="KW-1003">Cell membrane</keyword>
<name>A0A0X8H186_9FIRM</name>
<feature type="transmembrane region" description="Helical" evidence="8">
    <location>
        <begin position="246"/>
        <end position="264"/>
    </location>
</feature>
<dbReference type="Pfam" id="PF00528">
    <property type="entry name" value="BPD_transp_1"/>
    <property type="match status" value="1"/>
</dbReference>
<dbReference type="SUPFAM" id="SSF161098">
    <property type="entry name" value="MetI-like"/>
    <property type="match status" value="1"/>
</dbReference>
<evidence type="ECO:0000256" key="7">
    <source>
        <dbReference type="ARBA" id="ARBA00023136"/>
    </source>
</evidence>
<dbReference type="PANTHER" id="PTHR42929:SF1">
    <property type="entry name" value="INNER MEMBRANE ABC TRANSPORTER PERMEASE PROTEIN YDCU-RELATED"/>
    <property type="match status" value="1"/>
</dbReference>
<dbReference type="GO" id="GO:0005886">
    <property type="term" value="C:plasma membrane"/>
    <property type="evidence" value="ECO:0007669"/>
    <property type="project" value="UniProtKB-SubCell"/>
</dbReference>
<evidence type="ECO:0000256" key="4">
    <source>
        <dbReference type="ARBA" id="ARBA00022475"/>
    </source>
</evidence>
<dbReference type="CDD" id="cd06261">
    <property type="entry name" value="TM_PBP2"/>
    <property type="match status" value="1"/>
</dbReference>
<dbReference type="Gene3D" id="1.10.3720.10">
    <property type="entry name" value="MetI-like"/>
    <property type="match status" value="1"/>
</dbReference>
<dbReference type="InterPro" id="IPR035906">
    <property type="entry name" value="MetI-like_sf"/>
</dbReference>
<comment type="subcellular location">
    <subcellularLocation>
        <location evidence="1 8">Cell membrane</location>
        <topology evidence="1 8">Multi-pass membrane protein</topology>
    </subcellularLocation>
</comment>
<reference evidence="10 11" key="1">
    <citation type="submission" date="2015-10" db="EMBL/GenBank/DDBJ databases">
        <title>Erysipelothrix larvae sp. LV19 isolated from the larval gut of the rhinoceros beetle, Trypoxylus dichotomus.</title>
        <authorList>
            <person name="Lim S."/>
            <person name="Kim B.-C."/>
        </authorList>
    </citation>
    <scope>NUCLEOTIDE SEQUENCE [LARGE SCALE GENOMIC DNA]</scope>
    <source>
        <strain evidence="10 11">LV19</strain>
    </source>
</reference>
<dbReference type="AlphaFoldDB" id="A0A0X8H186"/>
<dbReference type="InterPro" id="IPR000515">
    <property type="entry name" value="MetI-like"/>
</dbReference>
<proteinExistence type="inferred from homology"/>
<keyword evidence="6 8" id="KW-1133">Transmembrane helix</keyword>
<evidence type="ECO:0000256" key="1">
    <source>
        <dbReference type="ARBA" id="ARBA00004651"/>
    </source>
</evidence>
<feature type="domain" description="ABC transmembrane type-1" evidence="9">
    <location>
        <begin position="61"/>
        <end position="265"/>
    </location>
</feature>
<evidence type="ECO:0000256" key="8">
    <source>
        <dbReference type="RuleBase" id="RU363032"/>
    </source>
</evidence>
<sequence>MKVYRRLVIPYIVWISLLIVVPMLLIVLYAFTTTGSNTIVPIHFTLEHFKRFFEPVFLQVLWQSLKIALITTVICLIIGYPLAYIISRKSEKMQTFLILLVTIPMWINMLIRTYAWISILSDVGLINGFLAKFGLGPIKMLYTDFAVVLGMVYNFLPFMIIQIYTVLSRMDNSLIEASYDLGANRRQTFMKVVFPLSLSGVISGITLVFLPAVSTFVIPQFLGGGQYILIGNLIEKQFITQGNWNFGSAISLIMAALIMVSMHLTNRVDQTVDNDRPSKKVKEA</sequence>
<dbReference type="EMBL" id="CP013213">
    <property type="protein sequence ID" value="AMC94192.1"/>
    <property type="molecule type" value="Genomic_DNA"/>
</dbReference>
<evidence type="ECO:0000256" key="5">
    <source>
        <dbReference type="ARBA" id="ARBA00022692"/>
    </source>
</evidence>
<dbReference type="Proteomes" id="UP000063781">
    <property type="component" value="Chromosome"/>
</dbReference>
<dbReference type="GO" id="GO:0055085">
    <property type="term" value="P:transmembrane transport"/>
    <property type="evidence" value="ECO:0007669"/>
    <property type="project" value="InterPro"/>
</dbReference>
<dbReference type="OrthoDB" id="9807047at2"/>
<keyword evidence="3 8" id="KW-0813">Transport</keyword>
<keyword evidence="7 8" id="KW-0472">Membrane</keyword>
<protein>
    <submittedName>
        <fullName evidence="10">ABC transporter permease</fullName>
    </submittedName>
</protein>
<evidence type="ECO:0000313" key="11">
    <source>
        <dbReference type="Proteomes" id="UP000063781"/>
    </source>
</evidence>
<gene>
    <name evidence="10" type="ORF">AOC36_09415</name>
</gene>
<evidence type="ECO:0000256" key="6">
    <source>
        <dbReference type="ARBA" id="ARBA00022989"/>
    </source>
</evidence>
<keyword evidence="5 8" id="KW-0812">Transmembrane</keyword>
<feature type="transmembrane region" description="Helical" evidence="8">
    <location>
        <begin position="188"/>
        <end position="210"/>
    </location>
</feature>